<dbReference type="InterPro" id="IPR001365">
    <property type="entry name" value="A_deaminase_dom"/>
</dbReference>
<evidence type="ECO:0000256" key="6">
    <source>
        <dbReference type="ARBA" id="ARBA00022833"/>
    </source>
</evidence>
<reference evidence="8 9" key="1">
    <citation type="submission" date="2018-11" db="EMBL/GenBank/DDBJ databases">
        <title>Sequencing the genomes of 1000 actinobacteria strains.</title>
        <authorList>
            <person name="Klenk H.-P."/>
        </authorList>
    </citation>
    <scope>NUCLEOTIDE SEQUENCE [LARGE SCALE GENOMIC DNA]</scope>
    <source>
        <strain evidence="8 9">DSM 11294</strain>
    </source>
</reference>
<sequence length="408" mass="44421">MSRPELPPTPLPSGSPRWAGPAEEPYLALPKVTLHDHLDGHIHPETLVELAQAQNVSLPYQDGEKLAWWFHTRDAEPREEFPHQKFWFTTALMQDPDSISRVAREWAFDAAADGVIHGEVRWAPEKHVRGGLSMDEAVAAVTAGLAGAETELAASGQEVSFRQLLCGMRETELSAEVAELTVRTYEDGGRGTTPGSVAGFDIAGPEHGHPAAKHLVAAQILHESGVPSTIHAGEGDGVHSLWETVHVLHALRLGHGVRVVEDFTLNGEALDVRTAVQQVELAGGVESADLDFGPVARWILDRQIPLEVCLLSNSRWVVDGPAQHPVDLLAQLGFAVTINPDNRMMSQTCISKEMRVLAETFTWDVADFARAELTAAEAAFLPLKERGRLMERIIEGFEERAPGSTAMG</sequence>
<comment type="cofactor">
    <cofactor evidence="1">
        <name>Zn(2+)</name>
        <dbReference type="ChEBI" id="CHEBI:29105"/>
    </cofactor>
</comment>
<dbReference type="PANTHER" id="PTHR11409">
    <property type="entry name" value="ADENOSINE DEAMINASE"/>
    <property type="match status" value="1"/>
</dbReference>
<evidence type="ECO:0000256" key="2">
    <source>
        <dbReference type="ARBA" id="ARBA00006676"/>
    </source>
</evidence>
<dbReference type="GO" id="GO:0046872">
    <property type="term" value="F:metal ion binding"/>
    <property type="evidence" value="ECO:0007669"/>
    <property type="project" value="UniProtKB-KW"/>
</dbReference>
<evidence type="ECO:0000313" key="9">
    <source>
        <dbReference type="Proteomes" id="UP000280668"/>
    </source>
</evidence>
<dbReference type="AlphaFoldDB" id="A0A3N2BFC0"/>
<accession>A0A3N2BFC0</accession>
<dbReference type="RefSeq" id="WP_123304301.1">
    <property type="nucleotide sequence ID" value="NZ_RKHK01000001.1"/>
</dbReference>
<dbReference type="Proteomes" id="UP000280668">
    <property type="component" value="Unassembled WGS sequence"/>
</dbReference>
<name>A0A3N2BFC0_9MICO</name>
<organism evidence="8 9">
    <name type="scientific">Bogoriella caseilytica</name>
    <dbReference type="NCBI Taxonomy" id="56055"/>
    <lineage>
        <taxon>Bacteria</taxon>
        <taxon>Bacillati</taxon>
        <taxon>Actinomycetota</taxon>
        <taxon>Actinomycetes</taxon>
        <taxon>Micrococcales</taxon>
        <taxon>Bogoriellaceae</taxon>
        <taxon>Bogoriella</taxon>
    </lineage>
</organism>
<dbReference type="InterPro" id="IPR006330">
    <property type="entry name" value="Ado/ade_deaminase"/>
</dbReference>
<comment type="similarity">
    <text evidence="2">Belongs to the metallo-dependent hydrolases superfamily. Adenosine and AMP deaminases family.</text>
</comment>
<dbReference type="PANTHER" id="PTHR11409:SF43">
    <property type="entry name" value="ADENOSINE DEAMINASE"/>
    <property type="match status" value="1"/>
</dbReference>
<evidence type="ECO:0000256" key="5">
    <source>
        <dbReference type="ARBA" id="ARBA00022801"/>
    </source>
</evidence>
<dbReference type="InterPro" id="IPR032466">
    <property type="entry name" value="Metal_Hydrolase"/>
</dbReference>
<dbReference type="SUPFAM" id="SSF51556">
    <property type="entry name" value="Metallo-dependent hydrolases"/>
    <property type="match status" value="1"/>
</dbReference>
<evidence type="ECO:0000256" key="3">
    <source>
        <dbReference type="ARBA" id="ARBA00012784"/>
    </source>
</evidence>
<evidence type="ECO:0000256" key="1">
    <source>
        <dbReference type="ARBA" id="ARBA00001947"/>
    </source>
</evidence>
<dbReference type="EMBL" id="RKHK01000001">
    <property type="protein sequence ID" value="ROR73947.1"/>
    <property type="molecule type" value="Genomic_DNA"/>
</dbReference>
<evidence type="ECO:0000259" key="7">
    <source>
        <dbReference type="Pfam" id="PF00962"/>
    </source>
</evidence>
<keyword evidence="4" id="KW-0479">Metal-binding</keyword>
<keyword evidence="6" id="KW-0862">Zinc</keyword>
<dbReference type="GO" id="GO:0006154">
    <property type="term" value="P:adenosine catabolic process"/>
    <property type="evidence" value="ECO:0007669"/>
    <property type="project" value="TreeGrafter"/>
</dbReference>
<dbReference type="Gene3D" id="3.20.20.140">
    <property type="entry name" value="Metal-dependent hydrolases"/>
    <property type="match status" value="1"/>
</dbReference>
<dbReference type="EC" id="3.5.4.4" evidence="3"/>
<keyword evidence="9" id="KW-1185">Reference proteome</keyword>
<dbReference type="OrthoDB" id="9779574at2"/>
<dbReference type="GO" id="GO:0004000">
    <property type="term" value="F:adenosine deaminase activity"/>
    <property type="evidence" value="ECO:0007669"/>
    <property type="project" value="UniProtKB-ARBA"/>
</dbReference>
<evidence type="ECO:0000313" key="8">
    <source>
        <dbReference type="EMBL" id="ROR73947.1"/>
    </source>
</evidence>
<dbReference type="Pfam" id="PF00962">
    <property type="entry name" value="A_deaminase"/>
    <property type="match status" value="1"/>
</dbReference>
<comment type="caution">
    <text evidence="8">The sequence shown here is derived from an EMBL/GenBank/DDBJ whole genome shotgun (WGS) entry which is preliminary data.</text>
</comment>
<keyword evidence="5" id="KW-0378">Hydrolase</keyword>
<protein>
    <recommendedName>
        <fullName evidence="3">adenosine deaminase</fullName>
        <ecNumber evidence="3">3.5.4.4</ecNumber>
    </recommendedName>
</protein>
<feature type="domain" description="Adenosine deaminase" evidence="7">
    <location>
        <begin position="30"/>
        <end position="395"/>
    </location>
</feature>
<proteinExistence type="inferred from homology"/>
<dbReference type="GO" id="GO:0005829">
    <property type="term" value="C:cytosol"/>
    <property type="evidence" value="ECO:0007669"/>
    <property type="project" value="TreeGrafter"/>
</dbReference>
<evidence type="ECO:0000256" key="4">
    <source>
        <dbReference type="ARBA" id="ARBA00022723"/>
    </source>
</evidence>
<dbReference type="GO" id="GO:0043103">
    <property type="term" value="P:hypoxanthine salvage"/>
    <property type="evidence" value="ECO:0007669"/>
    <property type="project" value="TreeGrafter"/>
</dbReference>
<gene>
    <name evidence="8" type="ORF">EDD31_2342</name>
</gene>
<dbReference type="GO" id="GO:0046103">
    <property type="term" value="P:inosine biosynthetic process"/>
    <property type="evidence" value="ECO:0007669"/>
    <property type="project" value="TreeGrafter"/>
</dbReference>